<dbReference type="InterPro" id="IPR000504">
    <property type="entry name" value="RRM_dom"/>
</dbReference>
<feature type="region of interest" description="Disordered" evidence="4">
    <location>
        <begin position="124"/>
        <end position="147"/>
    </location>
</feature>
<name>A0A2R6QAL8_ACTCC</name>
<evidence type="ECO:0000256" key="4">
    <source>
        <dbReference type="SAM" id="MobiDB-lite"/>
    </source>
</evidence>
<dbReference type="Pfam" id="PF00076">
    <property type="entry name" value="RRM_1"/>
    <property type="match status" value="1"/>
</dbReference>
<dbReference type="InterPro" id="IPR012677">
    <property type="entry name" value="Nucleotide-bd_a/b_plait_sf"/>
</dbReference>
<dbReference type="InterPro" id="IPR035979">
    <property type="entry name" value="RBD_domain_sf"/>
</dbReference>
<keyword evidence="2" id="KW-0539">Nucleus</keyword>
<evidence type="ECO:0000256" key="1">
    <source>
        <dbReference type="ARBA" id="ARBA00004123"/>
    </source>
</evidence>
<dbReference type="GO" id="GO:0071011">
    <property type="term" value="C:precatalytic spliceosome"/>
    <property type="evidence" value="ECO:0007669"/>
    <property type="project" value="TreeGrafter"/>
</dbReference>
<dbReference type="Gene3D" id="3.30.70.330">
    <property type="match status" value="1"/>
</dbReference>
<dbReference type="SUPFAM" id="SSF54928">
    <property type="entry name" value="RNA-binding domain, RBD"/>
    <property type="match status" value="1"/>
</dbReference>
<dbReference type="PANTHER" id="PTHR13952:SF19">
    <property type="entry name" value="GLYCINE-RICH RNA-BINDING PROTEIN 4, MITOCHONDRIAL ISOFORM X1"/>
    <property type="match status" value="1"/>
</dbReference>
<comment type="subcellular location">
    <subcellularLocation>
        <location evidence="1">Nucleus</location>
    </subcellularLocation>
</comment>
<dbReference type="EMBL" id="NKQK01000018">
    <property type="protein sequence ID" value="PSS04952.1"/>
    <property type="molecule type" value="Genomic_DNA"/>
</dbReference>
<dbReference type="Proteomes" id="UP000241394">
    <property type="component" value="Chromosome LG18"/>
</dbReference>
<dbReference type="SMART" id="SM00360">
    <property type="entry name" value="RRM"/>
    <property type="match status" value="1"/>
</dbReference>
<gene>
    <name evidence="6" type="ORF">CEY00_Acc20812</name>
</gene>
<evidence type="ECO:0000313" key="7">
    <source>
        <dbReference type="Proteomes" id="UP000241394"/>
    </source>
</evidence>
<evidence type="ECO:0000256" key="3">
    <source>
        <dbReference type="PROSITE-ProRule" id="PRU00176"/>
    </source>
</evidence>
<dbReference type="FunCoup" id="A0A2R6QAL8">
    <property type="interactions" value="522"/>
</dbReference>
<dbReference type="AlphaFoldDB" id="A0A2R6QAL8"/>
<dbReference type="GO" id="GO:0005685">
    <property type="term" value="C:U1 snRNP"/>
    <property type="evidence" value="ECO:0007669"/>
    <property type="project" value="TreeGrafter"/>
</dbReference>
<dbReference type="PANTHER" id="PTHR13952">
    <property type="entry name" value="U1 SMALL NUCLEAR RIBONUCLEOPROTEIN 70 KD"/>
    <property type="match status" value="1"/>
</dbReference>
<evidence type="ECO:0000259" key="5">
    <source>
        <dbReference type="PROSITE" id="PS50102"/>
    </source>
</evidence>
<dbReference type="GO" id="GO:0003729">
    <property type="term" value="F:mRNA binding"/>
    <property type="evidence" value="ECO:0007669"/>
    <property type="project" value="TreeGrafter"/>
</dbReference>
<dbReference type="STRING" id="1590841.A0A2R6QAL8"/>
<reference evidence="6 7" key="1">
    <citation type="submission" date="2017-07" db="EMBL/GenBank/DDBJ databases">
        <title>An improved, manually edited Actinidia chinensis var. chinensis (kiwifruit) genome highlights the challenges associated with draft genomes and gene prediction in plants.</title>
        <authorList>
            <person name="Pilkington S."/>
            <person name="Crowhurst R."/>
            <person name="Hilario E."/>
            <person name="Nardozza S."/>
            <person name="Fraser L."/>
            <person name="Peng Y."/>
            <person name="Gunaseelan K."/>
            <person name="Simpson R."/>
            <person name="Tahir J."/>
            <person name="Deroles S."/>
            <person name="Templeton K."/>
            <person name="Luo Z."/>
            <person name="Davy M."/>
            <person name="Cheng C."/>
            <person name="Mcneilage M."/>
            <person name="Scaglione D."/>
            <person name="Liu Y."/>
            <person name="Zhang Q."/>
            <person name="Datson P."/>
            <person name="De Silva N."/>
            <person name="Gardiner S."/>
            <person name="Bassett H."/>
            <person name="Chagne D."/>
            <person name="Mccallum J."/>
            <person name="Dzierzon H."/>
            <person name="Deng C."/>
            <person name="Wang Y.-Y."/>
            <person name="Barron N."/>
            <person name="Manako K."/>
            <person name="Bowen J."/>
            <person name="Foster T."/>
            <person name="Erridge Z."/>
            <person name="Tiffin H."/>
            <person name="Waite C."/>
            <person name="Davies K."/>
            <person name="Grierson E."/>
            <person name="Laing W."/>
            <person name="Kirk R."/>
            <person name="Chen X."/>
            <person name="Wood M."/>
            <person name="Montefiori M."/>
            <person name="Brummell D."/>
            <person name="Schwinn K."/>
            <person name="Catanach A."/>
            <person name="Fullerton C."/>
            <person name="Li D."/>
            <person name="Meiyalaghan S."/>
            <person name="Nieuwenhuizen N."/>
            <person name="Read N."/>
            <person name="Prakash R."/>
            <person name="Hunter D."/>
            <person name="Zhang H."/>
            <person name="Mckenzie M."/>
            <person name="Knabel M."/>
            <person name="Harris A."/>
            <person name="Allan A."/>
            <person name="Chen A."/>
            <person name="Janssen B."/>
            <person name="Plunkett B."/>
            <person name="Dwamena C."/>
            <person name="Voogd C."/>
            <person name="Leif D."/>
            <person name="Lafferty D."/>
            <person name="Souleyre E."/>
            <person name="Varkonyi-Gasic E."/>
            <person name="Gambi F."/>
            <person name="Hanley J."/>
            <person name="Yao J.-L."/>
            <person name="Cheung J."/>
            <person name="David K."/>
            <person name="Warren B."/>
            <person name="Marsh K."/>
            <person name="Snowden K."/>
            <person name="Lin-Wang K."/>
            <person name="Brian L."/>
            <person name="Martinez-Sanchez M."/>
            <person name="Wang M."/>
            <person name="Ileperuma N."/>
            <person name="Macnee N."/>
            <person name="Campin R."/>
            <person name="Mcatee P."/>
            <person name="Drummond R."/>
            <person name="Espley R."/>
            <person name="Ireland H."/>
            <person name="Wu R."/>
            <person name="Atkinson R."/>
            <person name="Karunairetnam S."/>
            <person name="Bulley S."/>
            <person name="Chunkath S."/>
            <person name="Hanley Z."/>
            <person name="Storey R."/>
            <person name="Thrimawithana A."/>
            <person name="Thomson S."/>
            <person name="David C."/>
            <person name="Testolin R."/>
        </authorList>
    </citation>
    <scope>NUCLEOTIDE SEQUENCE [LARGE SCALE GENOMIC DNA]</scope>
    <source>
        <strain evidence="7">cv. Red5</strain>
        <tissue evidence="6">Young leaf</tissue>
    </source>
</reference>
<proteinExistence type="predicted"/>
<sequence>MDTIVRFNSFSNPQQFLQNHNRTRPKSVNLRASLSNFPLASKIMVRNLSYSTNESFLRKEFSNFGQIAEVKVVTDVSTKKSKGYAFIQYTDHDDAMQALESMDHQVLNGRMIFVDLAKPGREAFGGYPRTSGPPQKQNLVKQDETIE</sequence>
<evidence type="ECO:0000313" key="6">
    <source>
        <dbReference type="EMBL" id="PSS04952.1"/>
    </source>
</evidence>
<keyword evidence="3" id="KW-0694">RNA-binding</keyword>
<comment type="caution">
    <text evidence="6">The sequence shown here is derived from an EMBL/GenBank/DDBJ whole genome shotgun (WGS) entry which is preliminary data.</text>
</comment>
<keyword evidence="7" id="KW-1185">Reference proteome</keyword>
<evidence type="ECO:0000256" key="2">
    <source>
        <dbReference type="ARBA" id="ARBA00023242"/>
    </source>
</evidence>
<dbReference type="OrthoDB" id="439808at2759"/>
<dbReference type="Gramene" id="PSS04952">
    <property type="protein sequence ID" value="PSS04952"/>
    <property type="gene ID" value="CEY00_Acc20812"/>
</dbReference>
<dbReference type="InParanoid" id="A0A2R6QAL8"/>
<accession>A0A2R6QAL8</accession>
<dbReference type="GO" id="GO:0071004">
    <property type="term" value="C:U2-type prespliceosome"/>
    <property type="evidence" value="ECO:0007669"/>
    <property type="project" value="TreeGrafter"/>
</dbReference>
<dbReference type="InterPro" id="IPR051183">
    <property type="entry name" value="U1_U11-U12_snRNP_70-35kDa"/>
</dbReference>
<dbReference type="GO" id="GO:0000398">
    <property type="term" value="P:mRNA splicing, via spliceosome"/>
    <property type="evidence" value="ECO:0007669"/>
    <property type="project" value="TreeGrafter"/>
</dbReference>
<feature type="domain" description="RRM" evidence="5">
    <location>
        <begin position="41"/>
        <end position="119"/>
    </location>
</feature>
<organism evidence="6 7">
    <name type="scientific">Actinidia chinensis var. chinensis</name>
    <name type="common">Chinese soft-hair kiwi</name>
    <dbReference type="NCBI Taxonomy" id="1590841"/>
    <lineage>
        <taxon>Eukaryota</taxon>
        <taxon>Viridiplantae</taxon>
        <taxon>Streptophyta</taxon>
        <taxon>Embryophyta</taxon>
        <taxon>Tracheophyta</taxon>
        <taxon>Spermatophyta</taxon>
        <taxon>Magnoliopsida</taxon>
        <taxon>eudicotyledons</taxon>
        <taxon>Gunneridae</taxon>
        <taxon>Pentapetalae</taxon>
        <taxon>asterids</taxon>
        <taxon>Ericales</taxon>
        <taxon>Actinidiaceae</taxon>
        <taxon>Actinidia</taxon>
    </lineage>
</organism>
<dbReference type="PROSITE" id="PS50102">
    <property type="entry name" value="RRM"/>
    <property type="match status" value="1"/>
</dbReference>
<dbReference type="GO" id="GO:0030619">
    <property type="term" value="F:U1 snRNA binding"/>
    <property type="evidence" value="ECO:0007669"/>
    <property type="project" value="TreeGrafter"/>
</dbReference>
<protein>
    <submittedName>
        <fullName evidence="6">Multiple RNA-binding domain-containing protein</fullName>
    </submittedName>
</protein>
<reference evidence="7" key="2">
    <citation type="journal article" date="2018" name="BMC Genomics">
        <title>A manually annotated Actinidia chinensis var. chinensis (kiwifruit) genome highlights the challenges associated with draft genomes and gene prediction in plants.</title>
        <authorList>
            <person name="Pilkington S.M."/>
            <person name="Crowhurst R."/>
            <person name="Hilario E."/>
            <person name="Nardozza S."/>
            <person name="Fraser L."/>
            <person name="Peng Y."/>
            <person name="Gunaseelan K."/>
            <person name="Simpson R."/>
            <person name="Tahir J."/>
            <person name="Deroles S.C."/>
            <person name="Templeton K."/>
            <person name="Luo Z."/>
            <person name="Davy M."/>
            <person name="Cheng C."/>
            <person name="McNeilage M."/>
            <person name="Scaglione D."/>
            <person name="Liu Y."/>
            <person name="Zhang Q."/>
            <person name="Datson P."/>
            <person name="De Silva N."/>
            <person name="Gardiner S.E."/>
            <person name="Bassett H."/>
            <person name="Chagne D."/>
            <person name="McCallum J."/>
            <person name="Dzierzon H."/>
            <person name="Deng C."/>
            <person name="Wang Y.Y."/>
            <person name="Barron L."/>
            <person name="Manako K."/>
            <person name="Bowen J."/>
            <person name="Foster T.M."/>
            <person name="Erridge Z.A."/>
            <person name="Tiffin H."/>
            <person name="Waite C.N."/>
            <person name="Davies K.M."/>
            <person name="Grierson E.P."/>
            <person name="Laing W.A."/>
            <person name="Kirk R."/>
            <person name="Chen X."/>
            <person name="Wood M."/>
            <person name="Montefiori M."/>
            <person name="Brummell D.A."/>
            <person name="Schwinn K.E."/>
            <person name="Catanach A."/>
            <person name="Fullerton C."/>
            <person name="Li D."/>
            <person name="Meiyalaghan S."/>
            <person name="Nieuwenhuizen N."/>
            <person name="Read N."/>
            <person name="Prakash R."/>
            <person name="Hunter D."/>
            <person name="Zhang H."/>
            <person name="McKenzie M."/>
            <person name="Knabel M."/>
            <person name="Harris A."/>
            <person name="Allan A.C."/>
            <person name="Gleave A."/>
            <person name="Chen A."/>
            <person name="Janssen B.J."/>
            <person name="Plunkett B."/>
            <person name="Ampomah-Dwamena C."/>
            <person name="Voogd C."/>
            <person name="Leif D."/>
            <person name="Lafferty D."/>
            <person name="Souleyre E.J.F."/>
            <person name="Varkonyi-Gasic E."/>
            <person name="Gambi F."/>
            <person name="Hanley J."/>
            <person name="Yao J.L."/>
            <person name="Cheung J."/>
            <person name="David K.M."/>
            <person name="Warren B."/>
            <person name="Marsh K."/>
            <person name="Snowden K.C."/>
            <person name="Lin-Wang K."/>
            <person name="Brian L."/>
            <person name="Martinez-Sanchez M."/>
            <person name="Wang M."/>
            <person name="Ileperuma N."/>
            <person name="Macnee N."/>
            <person name="Campin R."/>
            <person name="McAtee P."/>
            <person name="Drummond R.S.M."/>
            <person name="Espley R.V."/>
            <person name="Ireland H.S."/>
            <person name="Wu R."/>
            <person name="Atkinson R.G."/>
            <person name="Karunairetnam S."/>
            <person name="Bulley S."/>
            <person name="Chunkath S."/>
            <person name="Hanley Z."/>
            <person name="Storey R."/>
            <person name="Thrimawithana A.H."/>
            <person name="Thomson S."/>
            <person name="David C."/>
            <person name="Testolin R."/>
            <person name="Huang H."/>
            <person name="Hellens R.P."/>
            <person name="Schaffer R.J."/>
        </authorList>
    </citation>
    <scope>NUCLEOTIDE SEQUENCE [LARGE SCALE GENOMIC DNA]</scope>
    <source>
        <strain evidence="7">cv. Red5</strain>
    </source>
</reference>
<dbReference type="OMA" id="TIYVEIA"/>